<dbReference type="PANTHER" id="PTHR43130">
    <property type="entry name" value="ARAC-FAMILY TRANSCRIPTIONAL REGULATOR"/>
    <property type="match status" value="1"/>
</dbReference>
<keyword evidence="2" id="KW-0315">Glutamine amidotransferase</keyword>
<dbReference type="AlphaFoldDB" id="A0A9P4NJI5"/>
<reference evidence="2" key="1">
    <citation type="journal article" date="2020" name="Stud. Mycol.">
        <title>101 Dothideomycetes genomes: a test case for predicting lifestyles and emergence of pathogens.</title>
        <authorList>
            <person name="Haridas S."/>
            <person name="Albert R."/>
            <person name="Binder M."/>
            <person name="Bloem J."/>
            <person name="Labutti K."/>
            <person name="Salamov A."/>
            <person name="Andreopoulos B."/>
            <person name="Baker S."/>
            <person name="Barry K."/>
            <person name="Bills G."/>
            <person name="Bluhm B."/>
            <person name="Cannon C."/>
            <person name="Castanera R."/>
            <person name="Culley D."/>
            <person name="Daum C."/>
            <person name="Ezra D."/>
            <person name="Gonzalez J."/>
            <person name="Henrissat B."/>
            <person name="Kuo A."/>
            <person name="Liang C."/>
            <person name="Lipzen A."/>
            <person name="Lutzoni F."/>
            <person name="Magnuson J."/>
            <person name="Mondo S."/>
            <person name="Nolan M."/>
            <person name="Ohm R."/>
            <person name="Pangilinan J."/>
            <person name="Park H.-J."/>
            <person name="Ramirez L."/>
            <person name="Alfaro M."/>
            <person name="Sun H."/>
            <person name="Tritt A."/>
            <person name="Yoshinaga Y."/>
            <person name="Zwiers L.-H."/>
            <person name="Turgeon B."/>
            <person name="Goodwin S."/>
            <person name="Spatafora J."/>
            <person name="Crous P."/>
            <person name="Grigoriev I."/>
        </authorList>
    </citation>
    <scope>NUCLEOTIDE SEQUENCE</scope>
    <source>
        <strain evidence="2">CBS 130266</strain>
    </source>
</reference>
<evidence type="ECO:0000259" key="1">
    <source>
        <dbReference type="Pfam" id="PF01965"/>
    </source>
</evidence>
<dbReference type="Proteomes" id="UP000800235">
    <property type="component" value="Unassembled WGS sequence"/>
</dbReference>
<protein>
    <submittedName>
        <fullName evidence="2">Class I glutamine amidotransferase-like protein</fullName>
    </submittedName>
</protein>
<dbReference type="InterPro" id="IPR029062">
    <property type="entry name" value="Class_I_gatase-like"/>
</dbReference>
<dbReference type="PANTHER" id="PTHR43130:SF15">
    <property type="entry name" value="THIJ_PFPI FAMILY PROTEIN (AFU_ORTHOLOGUE AFUA_5G14240)"/>
    <property type="match status" value="1"/>
</dbReference>
<dbReference type="InterPro" id="IPR002818">
    <property type="entry name" value="DJ-1/PfpI"/>
</dbReference>
<sequence>MILFRGFEPLDVFGPLEALQTLSLWFHLELTLISENSTDPVSTAPILASMNRQNSSFFQTIVPTATHDTAPKDLEVLIIPGGAGSRSPYLNSTLDYIRDSYPNLNYLLTVCTGSLIAGRSGILDGKRATTNKLAFLSVQSAVPNVKWQSHARWVVDGNIWTSSGVSAGIDMTLEFIECWYGKKIATNVTNFIEYERHTDPRWDPFADIVGLPDPNESLVVQHR</sequence>
<organism evidence="2 3">
    <name type="scientific">Tothia fuscella</name>
    <dbReference type="NCBI Taxonomy" id="1048955"/>
    <lineage>
        <taxon>Eukaryota</taxon>
        <taxon>Fungi</taxon>
        <taxon>Dikarya</taxon>
        <taxon>Ascomycota</taxon>
        <taxon>Pezizomycotina</taxon>
        <taxon>Dothideomycetes</taxon>
        <taxon>Pleosporomycetidae</taxon>
        <taxon>Venturiales</taxon>
        <taxon>Cylindrosympodiaceae</taxon>
        <taxon>Tothia</taxon>
    </lineage>
</organism>
<keyword evidence="3" id="KW-1185">Reference proteome</keyword>
<gene>
    <name evidence="2" type="ORF">EJ08DRAFT_652646</name>
</gene>
<evidence type="ECO:0000313" key="2">
    <source>
        <dbReference type="EMBL" id="KAF2423650.1"/>
    </source>
</evidence>
<name>A0A9P4NJI5_9PEZI</name>
<dbReference type="OrthoDB" id="543156at2759"/>
<feature type="domain" description="DJ-1/PfpI" evidence="1">
    <location>
        <begin position="1"/>
        <end position="177"/>
    </location>
</feature>
<dbReference type="InterPro" id="IPR052158">
    <property type="entry name" value="INH-QAR"/>
</dbReference>
<proteinExistence type="predicted"/>
<dbReference type="SUPFAM" id="SSF52317">
    <property type="entry name" value="Class I glutamine amidotransferase-like"/>
    <property type="match status" value="1"/>
</dbReference>
<accession>A0A9P4NJI5</accession>
<dbReference type="Gene3D" id="3.40.50.880">
    <property type="match status" value="1"/>
</dbReference>
<dbReference type="EMBL" id="MU007079">
    <property type="protein sequence ID" value="KAF2423650.1"/>
    <property type="molecule type" value="Genomic_DNA"/>
</dbReference>
<dbReference type="Pfam" id="PF01965">
    <property type="entry name" value="DJ-1_PfpI"/>
    <property type="match status" value="1"/>
</dbReference>
<evidence type="ECO:0000313" key="3">
    <source>
        <dbReference type="Proteomes" id="UP000800235"/>
    </source>
</evidence>
<comment type="caution">
    <text evidence="2">The sequence shown here is derived from an EMBL/GenBank/DDBJ whole genome shotgun (WGS) entry which is preliminary data.</text>
</comment>
<dbReference type="CDD" id="cd03139">
    <property type="entry name" value="GATase1_PfpI_2"/>
    <property type="match status" value="1"/>
</dbReference>